<evidence type="ECO:0000313" key="1">
    <source>
        <dbReference type="EMBL" id="CAI0437066.1"/>
    </source>
</evidence>
<dbReference type="Proteomes" id="UP001154282">
    <property type="component" value="Unassembled WGS sequence"/>
</dbReference>
<gene>
    <name evidence="1" type="ORF">LITE_LOCUS25324</name>
</gene>
<dbReference type="AlphaFoldDB" id="A0AAV0LU91"/>
<organism evidence="1 2">
    <name type="scientific">Linum tenue</name>
    <dbReference type="NCBI Taxonomy" id="586396"/>
    <lineage>
        <taxon>Eukaryota</taxon>
        <taxon>Viridiplantae</taxon>
        <taxon>Streptophyta</taxon>
        <taxon>Embryophyta</taxon>
        <taxon>Tracheophyta</taxon>
        <taxon>Spermatophyta</taxon>
        <taxon>Magnoliopsida</taxon>
        <taxon>eudicotyledons</taxon>
        <taxon>Gunneridae</taxon>
        <taxon>Pentapetalae</taxon>
        <taxon>rosids</taxon>
        <taxon>fabids</taxon>
        <taxon>Malpighiales</taxon>
        <taxon>Linaceae</taxon>
        <taxon>Linum</taxon>
    </lineage>
</organism>
<protein>
    <submittedName>
        <fullName evidence="1">Uncharacterized protein</fullName>
    </submittedName>
</protein>
<sequence>MQKLPNFLCGLPKGELYKTTRLKRIWLLDEPEWMDVYKPYRWLSYLQTMISLDNMFFTFLMEKLP</sequence>
<name>A0AAV0LU91_9ROSI</name>
<evidence type="ECO:0000313" key="2">
    <source>
        <dbReference type="Proteomes" id="UP001154282"/>
    </source>
</evidence>
<dbReference type="EMBL" id="CAMGYJ010000006">
    <property type="protein sequence ID" value="CAI0437066.1"/>
    <property type="molecule type" value="Genomic_DNA"/>
</dbReference>
<keyword evidence="2" id="KW-1185">Reference proteome</keyword>
<reference evidence="1" key="1">
    <citation type="submission" date="2022-08" db="EMBL/GenBank/DDBJ databases">
        <authorList>
            <person name="Gutierrez-Valencia J."/>
        </authorList>
    </citation>
    <scope>NUCLEOTIDE SEQUENCE</scope>
</reference>
<comment type="caution">
    <text evidence="1">The sequence shown here is derived from an EMBL/GenBank/DDBJ whole genome shotgun (WGS) entry which is preliminary data.</text>
</comment>
<proteinExistence type="predicted"/>
<accession>A0AAV0LU91</accession>